<protein>
    <recommendedName>
        <fullName evidence="4">Mucin-like protein</fullName>
    </recommendedName>
</protein>
<feature type="compositionally biased region" description="Polar residues" evidence="1">
    <location>
        <begin position="38"/>
        <end position="61"/>
    </location>
</feature>
<proteinExistence type="predicted"/>
<feature type="region of interest" description="Disordered" evidence="1">
    <location>
        <begin position="151"/>
        <end position="188"/>
    </location>
</feature>
<reference evidence="2" key="1">
    <citation type="submission" date="2020-01" db="EMBL/GenBank/DDBJ databases">
        <authorList>
            <consortium name="DOE Joint Genome Institute"/>
            <person name="Haridas S."/>
            <person name="Albert R."/>
            <person name="Binder M."/>
            <person name="Bloem J."/>
            <person name="Labutti K."/>
            <person name="Salamov A."/>
            <person name="Andreopoulos B."/>
            <person name="Baker S.E."/>
            <person name="Barry K."/>
            <person name="Bills G."/>
            <person name="Bluhm B.H."/>
            <person name="Cannon C."/>
            <person name="Castanera R."/>
            <person name="Culley D.E."/>
            <person name="Daum C."/>
            <person name="Ezra D."/>
            <person name="Gonzalez J.B."/>
            <person name="Henrissat B."/>
            <person name="Kuo A."/>
            <person name="Liang C."/>
            <person name="Lipzen A."/>
            <person name="Lutzoni F."/>
            <person name="Magnuson J."/>
            <person name="Mondo S."/>
            <person name="Nolan M."/>
            <person name="Ohm R."/>
            <person name="Pangilinan J."/>
            <person name="Park H.-J."/>
            <person name="Ramirez L."/>
            <person name="Alfaro M."/>
            <person name="Sun H."/>
            <person name="Tritt A."/>
            <person name="Yoshinaga Y."/>
            <person name="Zwiers L.-H."/>
            <person name="Turgeon B.G."/>
            <person name="Goodwin S.B."/>
            <person name="Spatafora J.W."/>
            <person name="Crous P.W."/>
            <person name="Grigoriev I.V."/>
        </authorList>
    </citation>
    <scope>NUCLEOTIDE SEQUENCE</scope>
    <source>
        <strain evidence="2">P77</strain>
    </source>
</reference>
<feature type="compositionally biased region" description="Low complexity" evidence="1">
    <location>
        <begin position="170"/>
        <end position="181"/>
    </location>
</feature>
<evidence type="ECO:0000313" key="3">
    <source>
        <dbReference type="Proteomes" id="UP000800040"/>
    </source>
</evidence>
<keyword evidence="3" id="KW-1185">Reference proteome</keyword>
<evidence type="ECO:0000256" key="1">
    <source>
        <dbReference type="SAM" id="MobiDB-lite"/>
    </source>
</evidence>
<dbReference type="EMBL" id="ML975326">
    <property type="protein sequence ID" value="KAF1833053.1"/>
    <property type="molecule type" value="Genomic_DNA"/>
</dbReference>
<dbReference type="Proteomes" id="UP000800040">
    <property type="component" value="Unassembled WGS sequence"/>
</dbReference>
<evidence type="ECO:0000313" key="2">
    <source>
        <dbReference type="EMBL" id="KAF1833053.1"/>
    </source>
</evidence>
<feature type="compositionally biased region" description="Low complexity" evidence="1">
    <location>
        <begin position="66"/>
        <end position="76"/>
    </location>
</feature>
<organism evidence="2 3">
    <name type="scientific">Decorospora gaudefroyi</name>
    <dbReference type="NCBI Taxonomy" id="184978"/>
    <lineage>
        <taxon>Eukaryota</taxon>
        <taxon>Fungi</taxon>
        <taxon>Dikarya</taxon>
        <taxon>Ascomycota</taxon>
        <taxon>Pezizomycotina</taxon>
        <taxon>Dothideomycetes</taxon>
        <taxon>Pleosporomycetidae</taxon>
        <taxon>Pleosporales</taxon>
        <taxon>Pleosporineae</taxon>
        <taxon>Pleosporaceae</taxon>
        <taxon>Decorospora</taxon>
    </lineage>
</organism>
<name>A0A6A5KHZ9_9PLEO</name>
<dbReference type="OrthoDB" id="5380370at2759"/>
<feature type="region of interest" description="Disordered" evidence="1">
    <location>
        <begin position="246"/>
        <end position="279"/>
    </location>
</feature>
<dbReference type="AlphaFoldDB" id="A0A6A5KHZ9"/>
<feature type="region of interest" description="Disordered" evidence="1">
    <location>
        <begin position="38"/>
        <end position="98"/>
    </location>
</feature>
<feature type="compositionally biased region" description="Polar residues" evidence="1">
    <location>
        <begin position="375"/>
        <end position="384"/>
    </location>
</feature>
<evidence type="ECO:0008006" key="4">
    <source>
        <dbReference type="Google" id="ProtNLM"/>
    </source>
</evidence>
<gene>
    <name evidence="2" type="ORF">BDW02DRAFT_570463</name>
</gene>
<accession>A0A6A5KHZ9</accession>
<feature type="compositionally biased region" description="Polar residues" evidence="1">
    <location>
        <begin position="352"/>
        <end position="363"/>
    </location>
</feature>
<sequence>MRGRARGTTLPLQQADFDALPYSVQRKYFSSLERLQIRQQSVDEPTTSTTSGRTSQASSSAKPHRPSLSLSLSRSLGPRRRRRRPDCTPAKDQTVQHHDISHAEVDFFLSLPEKVRKQHFSREEQVLLEGRRDQEPNSEWAQQRFDDFHFDFSQTSLDPPDRGRPRRRSSASSSVSPSRASFGTFTLQEKDQDRASSLLYLDMMATPVFPRREAPLVDMRRTMSLTAHSIRHAPSPAMAVEPPLYNPGARPRHQRAHSSSLSGRRSSHTPTTPVFDPEATHYQDPEARKKLRMYLASPQKFDEAIEFGFPSTTDNDTATTPHFQLPPIGGHARKFSRDMHTFLRDGKLSFFEDNSSSSPNQGLESDADSVADMESPTTPSSTGLSFRLHSHHRKFSVDSPVSSPAYSATGQLNRDMTLRMTLTRPDLRADEDKLYGWQGANSSPKAPKDDPLALEDLVLTDDMTGTKGAFYVKPKPRGNLVSRLLKRASLKGR</sequence>
<feature type="region of interest" description="Disordered" evidence="1">
    <location>
        <begin position="350"/>
        <end position="385"/>
    </location>
</feature>